<comment type="caution">
    <text evidence="9">The sequence shown here is derived from an EMBL/GenBank/DDBJ whole genome shotgun (WGS) entry which is preliminary data.</text>
</comment>
<dbReference type="PANTHER" id="PTHR11845:SF13">
    <property type="entry name" value="5'-DEOXYNUCLEOTIDASE HDDC2"/>
    <property type="match status" value="1"/>
</dbReference>
<keyword evidence="6" id="KW-0479">Metal-binding</keyword>
<dbReference type="EMBL" id="JBHTCJ010000017">
    <property type="protein sequence ID" value="MFC7344620.1"/>
    <property type="molecule type" value="Genomic_DNA"/>
</dbReference>
<evidence type="ECO:0000256" key="7">
    <source>
        <dbReference type="ARBA" id="ARBA00022801"/>
    </source>
</evidence>
<dbReference type="GO" id="GO:0016787">
    <property type="term" value="F:hydrolase activity"/>
    <property type="evidence" value="ECO:0007669"/>
    <property type="project" value="UniProtKB-KW"/>
</dbReference>
<comment type="subunit">
    <text evidence="4">Homodimer.</text>
</comment>
<evidence type="ECO:0000256" key="4">
    <source>
        <dbReference type="ARBA" id="ARBA00011738"/>
    </source>
</evidence>
<evidence type="ECO:0000256" key="5">
    <source>
        <dbReference type="ARBA" id="ARBA00012964"/>
    </source>
</evidence>
<dbReference type="Gene3D" id="1.10.3210.10">
    <property type="entry name" value="Hypothetical protein af1432"/>
    <property type="match status" value="1"/>
</dbReference>
<evidence type="ECO:0000313" key="10">
    <source>
        <dbReference type="Proteomes" id="UP001596504"/>
    </source>
</evidence>
<protein>
    <recommendedName>
        <fullName evidence="5">5'-deoxynucleotidase</fullName>
        <ecNumber evidence="5">3.1.3.89</ecNumber>
    </recommendedName>
</protein>
<comment type="cofactor">
    <cofactor evidence="3">
        <name>Co(2+)</name>
        <dbReference type="ChEBI" id="CHEBI:48828"/>
    </cofactor>
</comment>
<name>A0ABW2LSL4_9PSEU</name>
<proteinExistence type="predicted"/>
<sequence length="203" mass="21954">MNTPADITRFCYELGQLKRLPRAGWHRAGVANPESVAAHSWRVGCIAMVLAHMEGMDAAGAEHAMALGNAHDLPESRIGDVGPVAKPYASLADPATITQDQTARLPASVARHYQSLVSEHESAKTGGTLAARCSRDADKLDCLLQAREYAQSGNQAVHHWMSDAYEALRTSSGRALADEAMRMDPTEWWTNLTVHTDQAHVAG</sequence>
<dbReference type="InterPro" id="IPR003607">
    <property type="entry name" value="HD/PDEase_dom"/>
</dbReference>
<dbReference type="EC" id="3.1.3.89" evidence="5"/>
<gene>
    <name evidence="9" type="ORF">ACFQRI_24700</name>
</gene>
<organism evidence="9 10">
    <name type="scientific">Saccharopolyspora griseoalba</name>
    <dbReference type="NCBI Taxonomy" id="1431848"/>
    <lineage>
        <taxon>Bacteria</taxon>
        <taxon>Bacillati</taxon>
        <taxon>Actinomycetota</taxon>
        <taxon>Actinomycetes</taxon>
        <taxon>Pseudonocardiales</taxon>
        <taxon>Pseudonocardiaceae</taxon>
        <taxon>Saccharopolyspora</taxon>
    </lineage>
</organism>
<dbReference type="Proteomes" id="UP001596504">
    <property type="component" value="Unassembled WGS sequence"/>
</dbReference>
<reference evidence="10" key="1">
    <citation type="journal article" date="2019" name="Int. J. Syst. Evol. Microbiol.">
        <title>The Global Catalogue of Microorganisms (GCM) 10K type strain sequencing project: providing services to taxonomists for standard genome sequencing and annotation.</title>
        <authorList>
            <consortium name="The Broad Institute Genomics Platform"/>
            <consortium name="The Broad Institute Genome Sequencing Center for Infectious Disease"/>
            <person name="Wu L."/>
            <person name="Ma J."/>
        </authorList>
    </citation>
    <scope>NUCLEOTIDE SEQUENCE [LARGE SCALE GENOMIC DNA]</scope>
    <source>
        <strain evidence="10">WLHS5</strain>
    </source>
</reference>
<evidence type="ECO:0000259" key="8">
    <source>
        <dbReference type="SMART" id="SM00471"/>
    </source>
</evidence>
<dbReference type="SMART" id="SM00471">
    <property type="entry name" value="HDc"/>
    <property type="match status" value="1"/>
</dbReference>
<evidence type="ECO:0000256" key="1">
    <source>
        <dbReference type="ARBA" id="ARBA00001638"/>
    </source>
</evidence>
<comment type="cofactor">
    <cofactor evidence="2">
        <name>Mn(2+)</name>
        <dbReference type="ChEBI" id="CHEBI:29035"/>
    </cofactor>
</comment>
<dbReference type="Pfam" id="PF13023">
    <property type="entry name" value="HD_3"/>
    <property type="match status" value="1"/>
</dbReference>
<dbReference type="RefSeq" id="WP_380672578.1">
    <property type="nucleotide sequence ID" value="NZ_JBHTCJ010000017.1"/>
</dbReference>
<dbReference type="InterPro" id="IPR006674">
    <property type="entry name" value="HD_domain"/>
</dbReference>
<evidence type="ECO:0000256" key="3">
    <source>
        <dbReference type="ARBA" id="ARBA00001941"/>
    </source>
</evidence>
<keyword evidence="7 9" id="KW-0378">Hydrolase</keyword>
<keyword evidence="10" id="KW-1185">Reference proteome</keyword>
<feature type="domain" description="HD/PDEase" evidence="8">
    <location>
        <begin position="32"/>
        <end position="152"/>
    </location>
</feature>
<dbReference type="SUPFAM" id="SSF109604">
    <property type="entry name" value="HD-domain/PDEase-like"/>
    <property type="match status" value="1"/>
</dbReference>
<dbReference type="InterPro" id="IPR039356">
    <property type="entry name" value="YfbR/HDDC2"/>
</dbReference>
<comment type="catalytic activity">
    <reaction evidence="1">
        <text>a 2'-deoxyribonucleoside 5'-phosphate + H2O = a 2'-deoxyribonucleoside + phosphate</text>
        <dbReference type="Rhea" id="RHEA:36167"/>
        <dbReference type="ChEBI" id="CHEBI:15377"/>
        <dbReference type="ChEBI" id="CHEBI:18274"/>
        <dbReference type="ChEBI" id="CHEBI:43474"/>
        <dbReference type="ChEBI" id="CHEBI:65317"/>
        <dbReference type="EC" id="3.1.3.89"/>
    </reaction>
</comment>
<evidence type="ECO:0000313" key="9">
    <source>
        <dbReference type="EMBL" id="MFC7344620.1"/>
    </source>
</evidence>
<evidence type="ECO:0000256" key="6">
    <source>
        <dbReference type="ARBA" id="ARBA00022723"/>
    </source>
</evidence>
<evidence type="ECO:0000256" key="2">
    <source>
        <dbReference type="ARBA" id="ARBA00001936"/>
    </source>
</evidence>
<dbReference type="PANTHER" id="PTHR11845">
    <property type="entry name" value="5'-DEOXYNUCLEOTIDASE HDDC2"/>
    <property type="match status" value="1"/>
</dbReference>
<accession>A0ABW2LSL4</accession>